<dbReference type="PANTHER" id="PTHR43451:SF1">
    <property type="entry name" value="ACETYLTRANSFERASE"/>
    <property type="match status" value="1"/>
</dbReference>
<dbReference type="PANTHER" id="PTHR43451">
    <property type="entry name" value="ACETYLTRANSFERASE (GNAT) FAMILY PROTEIN"/>
    <property type="match status" value="1"/>
</dbReference>
<dbReference type="Proteomes" id="UP001203212">
    <property type="component" value="Unassembled WGS sequence"/>
</dbReference>
<keyword evidence="2" id="KW-0012">Acyltransferase</keyword>
<dbReference type="RefSeq" id="WP_188840684.1">
    <property type="nucleotide sequence ID" value="NZ_BMOT01000003.1"/>
</dbReference>
<keyword evidence="2" id="KW-0808">Transferase</keyword>
<dbReference type="SUPFAM" id="SSF55729">
    <property type="entry name" value="Acyl-CoA N-acyltransferases (Nat)"/>
    <property type="match status" value="1"/>
</dbReference>
<dbReference type="CDD" id="cd04301">
    <property type="entry name" value="NAT_SF"/>
    <property type="match status" value="1"/>
</dbReference>
<proteinExistence type="predicted"/>
<dbReference type="PROSITE" id="PS51186">
    <property type="entry name" value="GNAT"/>
    <property type="match status" value="1"/>
</dbReference>
<dbReference type="InterPro" id="IPR052564">
    <property type="entry name" value="N-acetyltrans/Recomb-assoc"/>
</dbReference>
<dbReference type="InterPro" id="IPR000182">
    <property type="entry name" value="GNAT_dom"/>
</dbReference>
<evidence type="ECO:0000313" key="2">
    <source>
        <dbReference type="EMBL" id="MCL1117357.1"/>
    </source>
</evidence>
<evidence type="ECO:0000313" key="3">
    <source>
        <dbReference type="Proteomes" id="UP001203212"/>
    </source>
</evidence>
<accession>A0ABT0L0V6</accession>
<reference evidence="2 3" key="1">
    <citation type="submission" date="2022-01" db="EMBL/GenBank/DDBJ databases">
        <title>Whole genome-based taxonomy of the Shewanellaceae.</title>
        <authorList>
            <person name="Martin-Rodriguez A.J."/>
        </authorList>
    </citation>
    <scope>NUCLEOTIDE SEQUENCE [LARGE SCALE GENOMIC DNA]</scope>
    <source>
        <strain evidence="2 3">JCM 17801</strain>
    </source>
</reference>
<organism evidence="2 3">
    <name type="scientific">Shewanella aestuarii</name>
    <dbReference type="NCBI Taxonomy" id="1028752"/>
    <lineage>
        <taxon>Bacteria</taxon>
        <taxon>Pseudomonadati</taxon>
        <taxon>Pseudomonadota</taxon>
        <taxon>Gammaproteobacteria</taxon>
        <taxon>Alteromonadales</taxon>
        <taxon>Shewanellaceae</taxon>
        <taxon>Shewanella</taxon>
    </lineage>
</organism>
<dbReference type="Gene3D" id="3.40.630.30">
    <property type="match status" value="1"/>
</dbReference>
<dbReference type="Pfam" id="PF13673">
    <property type="entry name" value="Acetyltransf_10"/>
    <property type="match status" value="1"/>
</dbReference>
<keyword evidence="3" id="KW-1185">Reference proteome</keyword>
<dbReference type="GO" id="GO:0016746">
    <property type="term" value="F:acyltransferase activity"/>
    <property type="evidence" value="ECO:0007669"/>
    <property type="project" value="UniProtKB-KW"/>
</dbReference>
<sequence length="161" mass="18802">MTAFTIVDFNPCHAAAISLLYHQAIHAIQHPRYNSAKKLAWSQAPRSAKHWQLRYKRNKAWIIQNAQQQIVGFIGIETQFHQRGYIDCLYVDPQFQQQGIASLLIEHLQCWAKSQHFHQLSVDASYLSKPLFERHKFTLIKSNLRVKNNQTLAAFYLEKVL</sequence>
<comment type="caution">
    <text evidence="2">The sequence shown here is derived from an EMBL/GenBank/DDBJ whole genome shotgun (WGS) entry which is preliminary data.</text>
</comment>
<name>A0ABT0L0V6_9GAMM</name>
<dbReference type="EC" id="2.3.1.-" evidence="2"/>
<dbReference type="EMBL" id="JAKILK010000003">
    <property type="protein sequence ID" value="MCL1117357.1"/>
    <property type="molecule type" value="Genomic_DNA"/>
</dbReference>
<dbReference type="InterPro" id="IPR016181">
    <property type="entry name" value="Acyl_CoA_acyltransferase"/>
</dbReference>
<protein>
    <submittedName>
        <fullName evidence="2">GNAT family N-acetyltransferase</fullName>
        <ecNumber evidence="2">2.3.1.-</ecNumber>
    </submittedName>
</protein>
<gene>
    <name evidence="2" type="ORF">L2689_08900</name>
</gene>
<feature type="domain" description="N-acetyltransferase" evidence="1">
    <location>
        <begin position="19"/>
        <end position="161"/>
    </location>
</feature>
<evidence type="ECO:0000259" key="1">
    <source>
        <dbReference type="PROSITE" id="PS51186"/>
    </source>
</evidence>